<keyword evidence="4 5" id="KW-0472">Membrane</keyword>
<dbReference type="PANTHER" id="PTHR43077">
    <property type="entry name" value="TRANSPORT PERMEASE YVFS-RELATED"/>
    <property type="match status" value="1"/>
</dbReference>
<sequence length="744" mass="79531">MSKLFSLIRRDFRHVINNVIALVVCVGMIVIPCFYAWFNIYSAWDPYGNTGELKVALANADEGYKTKLMHANINIGERMVSDLQGSDKVDYVVTTKDKALEGVRSGEYYAAIVFPKDFSADMMTVLSKSVRHAKVIYAVNEKKNAIGTIVTGKVSTAVQNSIDQSFDQSLTEVLAGVLSDLSGTLTDEETLNLVTRLDSILGDGAQDLRDVAASVDSYQALVASTGSLLENSDAMLSSAAKSGNGTGDLMRTTSSGVRKLDSAVDGATTSINDALQKSASTFDDVKGAIDAAYATAGGSTQKLRGALADVKAEVDARDANLRDFQSKLNGTDTIATQWEQSLGKDGDPVTVQRVSELKLTIDGLGDRVTKAIQDLDDLSNGIQSTIDDIDRSRGDADASKAELEALAERAKGSVTGVQASYEQGLKGSLGRLADTIDGAASDADALVGKFSSTMADVTDTTSGTLRGLSKIEGDLGTTAKKLRDGADKLDSMRGTVKAAIDSGDMQTIRTILSAGPTSLAEFVSSPVQTDRVAIYHVANNGSAMAPFYTTLAIWVGGVVLCALVRCNPSEAAMRETGAKPRHAYFGRLTFFLIIGFMQSSLVLLGDLFFIRIQCLHPWLFLLCGWFASLVFINIIFSLTAAFGDVGKAIAVLLMVIQVAGSGGTFPPQMLPKAFQAVYPFLPFVHAEKAMRCAIAGLYGADFWVAMGRLALFLVPSLLLGLLLRKPVVHLNHWIEEKIESTKLM</sequence>
<dbReference type="STRING" id="604330.SAMN04489857_0724"/>
<evidence type="ECO:0000313" key="7">
    <source>
        <dbReference type="EMBL" id="SDC21842.1"/>
    </source>
</evidence>
<dbReference type="InterPro" id="IPR013525">
    <property type="entry name" value="ABC2_TM"/>
</dbReference>
<evidence type="ECO:0000313" key="8">
    <source>
        <dbReference type="Proteomes" id="UP000198528"/>
    </source>
</evidence>
<dbReference type="Proteomes" id="UP000198528">
    <property type="component" value="Unassembled WGS sequence"/>
</dbReference>
<feature type="transmembrane region" description="Helical" evidence="5">
    <location>
        <begin position="702"/>
        <end position="723"/>
    </location>
</feature>
<dbReference type="InterPro" id="IPR017501">
    <property type="entry name" value="Phage_infect_YhgE_C"/>
</dbReference>
<comment type="subcellular location">
    <subcellularLocation>
        <location evidence="1">Membrane</location>
        <topology evidence="1">Multi-pass membrane protein</topology>
    </subcellularLocation>
</comment>
<feature type="transmembrane region" description="Helical" evidence="5">
    <location>
        <begin position="588"/>
        <end position="612"/>
    </location>
</feature>
<feature type="transmembrane region" description="Helical" evidence="5">
    <location>
        <begin position="20"/>
        <end position="38"/>
    </location>
</feature>
<keyword evidence="2 5" id="KW-0812">Transmembrane</keyword>
<organism evidence="7 8">
    <name type="scientific">Parafannyhessea umbonata</name>
    <dbReference type="NCBI Taxonomy" id="604330"/>
    <lineage>
        <taxon>Bacteria</taxon>
        <taxon>Bacillati</taxon>
        <taxon>Actinomycetota</taxon>
        <taxon>Coriobacteriia</taxon>
        <taxon>Coriobacteriales</taxon>
        <taxon>Atopobiaceae</taxon>
        <taxon>Parafannyhessea</taxon>
    </lineage>
</organism>
<evidence type="ECO:0000256" key="3">
    <source>
        <dbReference type="ARBA" id="ARBA00022989"/>
    </source>
</evidence>
<gene>
    <name evidence="7" type="ORF">SAMN04487824_105104</name>
</gene>
<evidence type="ECO:0000256" key="4">
    <source>
        <dbReference type="ARBA" id="ARBA00023136"/>
    </source>
</evidence>
<feature type="transmembrane region" description="Helical" evidence="5">
    <location>
        <begin position="618"/>
        <end position="636"/>
    </location>
</feature>
<dbReference type="Pfam" id="PF12698">
    <property type="entry name" value="ABC2_membrane_3"/>
    <property type="match status" value="2"/>
</dbReference>
<protein>
    <submittedName>
        <fullName evidence="7">Putative membrane protein</fullName>
    </submittedName>
</protein>
<dbReference type="InterPro" id="IPR051328">
    <property type="entry name" value="T7SS_ABC-Transporter"/>
</dbReference>
<keyword evidence="3 5" id="KW-1133">Transmembrane helix</keyword>
<evidence type="ECO:0000256" key="5">
    <source>
        <dbReference type="SAM" id="Phobius"/>
    </source>
</evidence>
<dbReference type="PANTHER" id="PTHR43077:SF10">
    <property type="entry name" value="TRANSPORT PERMEASE PROTEIN"/>
    <property type="match status" value="1"/>
</dbReference>
<dbReference type="Gene3D" id="1.10.287.1490">
    <property type="match status" value="1"/>
</dbReference>
<dbReference type="NCBIfam" id="TIGR03061">
    <property type="entry name" value="pip_yhgE_Nterm"/>
    <property type="match status" value="1"/>
</dbReference>
<feature type="transmembrane region" description="Helical" evidence="5">
    <location>
        <begin position="547"/>
        <end position="567"/>
    </location>
</feature>
<feature type="transmembrane region" description="Helical" evidence="5">
    <location>
        <begin position="648"/>
        <end position="665"/>
    </location>
</feature>
<feature type="domain" description="ABC-2 type transporter transmembrane" evidence="6">
    <location>
        <begin position="27"/>
        <end position="168"/>
    </location>
</feature>
<dbReference type="NCBIfam" id="TIGR03062">
    <property type="entry name" value="pip_yhgE_Cterm"/>
    <property type="match status" value="1"/>
</dbReference>
<keyword evidence="8" id="KW-1185">Reference proteome</keyword>
<dbReference type="GO" id="GO:0016020">
    <property type="term" value="C:membrane"/>
    <property type="evidence" value="ECO:0007669"/>
    <property type="project" value="UniProtKB-SubCell"/>
</dbReference>
<dbReference type="RefSeq" id="WP_090845770.1">
    <property type="nucleotide sequence ID" value="NZ_FMZL01000005.1"/>
</dbReference>
<dbReference type="EMBL" id="FMZL01000005">
    <property type="protein sequence ID" value="SDC21842.1"/>
    <property type="molecule type" value="Genomic_DNA"/>
</dbReference>
<evidence type="ECO:0000259" key="6">
    <source>
        <dbReference type="Pfam" id="PF12698"/>
    </source>
</evidence>
<accession>A0A1G6JSY1</accession>
<dbReference type="AlphaFoldDB" id="A0A1G6JSY1"/>
<proteinExistence type="predicted"/>
<dbReference type="InterPro" id="IPR017500">
    <property type="entry name" value="Phage_infect_YhgE_N"/>
</dbReference>
<dbReference type="Gene3D" id="3.40.1710.10">
    <property type="entry name" value="abc type-2 transporter like domain"/>
    <property type="match status" value="1"/>
</dbReference>
<feature type="domain" description="ABC-2 type transporter transmembrane" evidence="6">
    <location>
        <begin position="505"/>
        <end position="721"/>
    </location>
</feature>
<name>A0A1G6JSY1_9ACTN</name>
<reference evidence="8" key="1">
    <citation type="submission" date="2016-10" db="EMBL/GenBank/DDBJ databases">
        <authorList>
            <person name="Varghese N."/>
            <person name="Submissions S."/>
        </authorList>
    </citation>
    <scope>NUCLEOTIDE SEQUENCE [LARGE SCALE GENOMIC DNA]</scope>
    <source>
        <strain evidence="8">DSM 22619</strain>
    </source>
</reference>
<evidence type="ECO:0000256" key="2">
    <source>
        <dbReference type="ARBA" id="ARBA00022692"/>
    </source>
</evidence>
<evidence type="ECO:0000256" key="1">
    <source>
        <dbReference type="ARBA" id="ARBA00004141"/>
    </source>
</evidence>
<dbReference type="GO" id="GO:0140359">
    <property type="term" value="F:ABC-type transporter activity"/>
    <property type="evidence" value="ECO:0007669"/>
    <property type="project" value="InterPro"/>
</dbReference>